<keyword evidence="2 6" id="KW-0732">Signal</keyword>
<feature type="domain" description="GH16" evidence="7">
    <location>
        <begin position="63"/>
        <end position="287"/>
    </location>
</feature>
<dbReference type="GO" id="GO:0005975">
    <property type="term" value="P:carbohydrate metabolic process"/>
    <property type="evidence" value="ECO:0007669"/>
    <property type="project" value="InterPro"/>
</dbReference>
<dbReference type="STRING" id="1076935.U4LF32"/>
<evidence type="ECO:0000256" key="2">
    <source>
        <dbReference type="ARBA" id="ARBA00022729"/>
    </source>
</evidence>
<dbReference type="Proteomes" id="UP000018144">
    <property type="component" value="Unassembled WGS sequence"/>
</dbReference>
<dbReference type="AlphaFoldDB" id="U4LF32"/>
<feature type="chain" id="PRO_5004651314" evidence="6">
    <location>
        <begin position="20"/>
        <end position="433"/>
    </location>
</feature>
<evidence type="ECO:0000256" key="3">
    <source>
        <dbReference type="ARBA" id="ARBA00022801"/>
    </source>
</evidence>
<dbReference type="PANTHER" id="PTHR10963:SF22">
    <property type="entry name" value="GLYCOSIDASE CRH2-RELATED"/>
    <property type="match status" value="1"/>
</dbReference>
<sequence length="433" mass="45812">MHLLQISLLAAALLGFAAADAGQCGAKAQMSCAPGLNPCCSQYGVCGAGAYCLGGCDPKFSSKPEACLPAPTCRSGDYKFTSPDRIADKSRYLGDSSSFDWVSEGGLKISGGQALLTMDPNTWKAGTVLSSTHYVWYGNIKATMKTSRGAGVITAFILMSNMKDEVDFEWVGVRLGTTETNYYFNGIEDWNNGQKYTASYDSFAEWHTYEIDWKPDTLTWKMDGNTIRTLKKSDTLDKATGIYHYPQTPSRVQLSIWPGGGPQSKPDTISWAGGKIDWVNHPDMQNPGYYYARLKDVSITCYDPPTEAKVKGSKSYTYDSIKGTEDTVVIGNGATDIKSSIASGLDPNKGVQQVKPSDLDKIETVPGLTGAGTGAKGDTGTAEGGSTADQGIAASGGSGSNTFSQGVQGVKSGAERVVAGGMAVAVAVAAYFV</sequence>
<dbReference type="InterPro" id="IPR050546">
    <property type="entry name" value="Glycosyl_Hydrlase_16"/>
</dbReference>
<dbReference type="GO" id="GO:0031505">
    <property type="term" value="P:fungal-type cell wall organization"/>
    <property type="evidence" value="ECO:0007669"/>
    <property type="project" value="TreeGrafter"/>
</dbReference>
<organism evidence="8 9">
    <name type="scientific">Pyronema omphalodes (strain CBS 100304)</name>
    <name type="common">Pyronema confluens</name>
    <dbReference type="NCBI Taxonomy" id="1076935"/>
    <lineage>
        <taxon>Eukaryota</taxon>
        <taxon>Fungi</taxon>
        <taxon>Dikarya</taxon>
        <taxon>Ascomycota</taxon>
        <taxon>Pezizomycotina</taxon>
        <taxon>Pezizomycetes</taxon>
        <taxon>Pezizales</taxon>
        <taxon>Pyronemataceae</taxon>
        <taxon>Pyronema</taxon>
    </lineage>
</organism>
<proteinExistence type="predicted"/>
<keyword evidence="3" id="KW-0378">Hydrolase</keyword>
<evidence type="ECO:0000256" key="1">
    <source>
        <dbReference type="ARBA" id="ARBA00022669"/>
    </source>
</evidence>
<dbReference type="Gene3D" id="3.30.60.10">
    <property type="entry name" value="Endochitinase-like"/>
    <property type="match status" value="1"/>
</dbReference>
<keyword evidence="4 8" id="KW-0326">Glycosidase</keyword>
<dbReference type="InterPro" id="IPR000757">
    <property type="entry name" value="Beta-glucanase-like"/>
</dbReference>
<dbReference type="InterPro" id="IPR036861">
    <property type="entry name" value="Endochitinase-like_sf"/>
</dbReference>
<evidence type="ECO:0000256" key="5">
    <source>
        <dbReference type="SAM" id="MobiDB-lite"/>
    </source>
</evidence>
<reference evidence="8 9" key="1">
    <citation type="journal article" date="2013" name="PLoS Genet.">
        <title>The genome and development-dependent transcriptomes of Pyronema confluens: a window into fungal evolution.</title>
        <authorList>
            <person name="Traeger S."/>
            <person name="Altegoer F."/>
            <person name="Freitag M."/>
            <person name="Gabaldon T."/>
            <person name="Kempken F."/>
            <person name="Kumar A."/>
            <person name="Marcet-Houben M."/>
            <person name="Poggeler S."/>
            <person name="Stajich J.E."/>
            <person name="Nowrousian M."/>
        </authorList>
    </citation>
    <scope>NUCLEOTIDE SEQUENCE [LARGE SCALE GENOMIC DNA]</scope>
    <source>
        <strain evidence="9">CBS 100304</strain>
        <tissue evidence="8">Vegetative mycelium</tissue>
    </source>
</reference>
<protein>
    <submittedName>
        <fullName evidence="8">Similar to Probable glycosidase crf2 acc. no. Q4WI46</fullName>
    </submittedName>
</protein>
<dbReference type="PANTHER" id="PTHR10963">
    <property type="entry name" value="GLYCOSYL HYDROLASE-RELATED"/>
    <property type="match status" value="1"/>
</dbReference>
<dbReference type="GO" id="GO:0004553">
    <property type="term" value="F:hydrolase activity, hydrolyzing O-glycosyl compounds"/>
    <property type="evidence" value="ECO:0007669"/>
    <property type="project" value="InterPro"/>
</dbReference>
<accession>U4LF32</accession>
<name>U4LF32_PYROM</name>
<dbReference type="OrthoDB" id="4781at2759"/>
<dbReference type="GO" id="GO:0008061">
    <property type="term" value="F:chitin binding"/>
    <property type="evidence" value="ECO:0007669"/>
    <property type="project" value="UniProtKB-KW"/>
</dbReference>
<evidence type="ECO:0000256" key="4">
    <source>
        <dbReference type="ARBA" id="ARBA00023295"/>
    </source>
</evidence>
<dbReference type="EMBL" id="HF935466">
    <property type="protein sequence ID" value="CCX30729.1"/>
    <property type="molecule type" value="Genomic_DNA"/>
</dbReference>
<dbReference type="Pfam" id="PF00722">
    <property type="entry name" value="Glyco_hydro_16"/>
    <property type="match status" value="1"/>
</dbReference>
<gene>
    <name evidence="8" type="ORF">PCON_09096</name>
</gene>
<dbReference type="OMA" id="WNATANQ"/>
<keyword evidence="9" id="KW-1185">Reference proteome</keyword>
<evidence type="ECO:0000256" key="6">
    <source>
        <dbReference type="SAM" id="SignalP"/>
    </source>
</evidence>
<feature type="signal peptide" evidence="6">
    <location>
        <begin position="1"/>
        <end position="19"/>
    </location>
</feature>
<dbReference type="SUPFAM" id="SSF49899">
    <property type="entry name" value="Concanavalin A-like lectins/glucanases"/>
    <property type="match status" value="1"/>
</dbReference>
<evidence type="ECO:0000259" key="7">
    <source>
        <dbReference type="PROSITE" id="PS51762"/>
    </source>
</evidence>
<dbReference type="PROSITE" id="PS51762">
    <property type="entry name" value="GH16_2"/>
    <property type="match status" value="1"/>
</dbReference>
<dbReference type="Gene3D" id="2.60.120.200">
    <property type="match status" value="1"/>
</dbReference>
<evidence type="ECO:0000313" key="9">
    <source>
        <dbReference type="Proteomes" id="UP000018144"/>
    </source>
</evidence>
<dbReference type="GO" id="GO:0016757">
    <property type="term" value="F:glycosyltransferase activity"/>
    <property type="evidence" value="ECO:0007669"/>
    <property type="project" value="TreeGrafter"/>
</dbReference>
<dbReference type="GO" id="GO:0009277">
    <property type="term" value="C:fungal-type cell wall"/>
    <property type="evidence" value="ECO:0007669"/>
    <property type="project" value="TreeGrafter"/>
</dbReference>
<keyword evidence="1" id="KW-0147">Chitin-binding</keyword>
<dbReference type="InterPro" id="IPR013320">
    <property type="entry name" value="ConA-like_dom_sf"/>
</dbReference>
<dbReference type="eggNOG" id="ENOG502QVQI">
    <property type="taxonomic scope" value="Eukaryota"/>
</dbReference>
<evidence type="ECO:0000313" key="8">
    <source>
        <dbReference type="EMBL" id="CCX30729.1"/>
    </source>
</evidence>
<feature type="region of interest" description="Disordered" evidence="5">
    <location>
        <begin position="366"/>
        <end position="405"/>
    </location>
</feature>